<evidence type="ECO:0000256" key="1">
    <source>
        <dbReference type="ARBA" id="ARBA00004123"/>
    </source>
</evidence>
<dbReference type="AlphaFoldDB" id="A0AAD4CP22"/>
<dbReference type="GO" id="GO:0005634">
    <property type="term" value="C:nucleus"/>
    <property type="evidence" value="ECO:0007669"/>
    <property type="project" value="UniProtKB-SubCell"/>
</dbReference>
<name>A0AAD4CP22_ASPNN</name>
<dbReference type="SMART" id="SM00906">
    <property type="entry name" value="Fungal_trans"/>
    <property type="match status" value="1"/>
</dbReference>
<gene>
    <name evidence="8" type="ORF">FE257_006251</name>
</gene>
<dbReference type="GO" id="GO:0008270">
    <property type="term" value="F:zinc ion binding"/>
    <property type="evidence" value="ECO:0007669"/>
    <property type="project" value="InterPro"/>
</dbReference>
<dbReference type="GO" id="GO:0006351">
    <property type="term" value="P:DNA-templated transcription"/>
    <property type="evidence" value="ECO:0007669"/>
    <property type="project" value="InterPro"/>
</dbReference>
<evidence type="ECO:0000256" key="3">
    <source>
        <dbReference type="ARBA" id="ARBA00023125"/>
    </source>
</evidence>
<dbReference type="Pfam" id="PF04082">
    <property type="entry name" value="Fungal_trans"/>
    <property type="match status" value="1"/>
</dbReference>
<evidence type="ECO:0000256" key="5">
    <source>
        <dbReference type="ARBA" id="ARBA00023242"/>
    </source>
</evidence>
<evidence type="ECO:0000256" key="2">
    <source>
        <dbReference type="ARBA" id="ARBA00023015"/>
    </source>
</evidence>
<evidence type="ECO:0000256" key="4">
    <source>
        <dbReference type="ARBA" id="ARBA00023163"/>
    </source>
</evidence>
<evidence type="ECO:0000259" key="7">
    <source>
        <dbReference type="SMART" id="SM00906"/>
    </source>
</evidence>
<feature type="domain" description="Xylanolytic transcriptional activator regulatory" evidence="7">
    <location>
        <begin position="280"/>
        <end position="354"/>
    </location>
</feature>
<dbReference type="PANTHER" id="PTHR47540:SF6">
    <property type="entry name" value="ZN(II)2CYS6 TRANSCRIPTION FACTOR (EUROFUNG)"/>
    <property type="match status" value="1"/>
</dbReference>
<evidence type="ECO:0000313" key="9">
    <source>
        <dbReference type="Proteomes" id="UP001194746"/>
    </source>
</evidence>
<reference evidence="8" key="2">
    <citation type="submission" date="2020-02" db="EMBL/GenBank/DDBJ databases">
        <authorList>
            <person name="Gilchrist C.L.M."/>
            <person name="Chooi Y.-H."/>
        </authorList>
    </citation>
    <scope>NUCLEOTIDE SEQUENCE</scope>
    <source>
        <strain evidence="8">MST-FP2251</strain>
    </source>
</reference>
<dbReference type="GO" id="GO:0045944">
    <property type="term" value="P:positive regulation of transcription by RNA polymerase II"/>
    <property type="evidence" value="ECO:0007669"/>
    <property type="project" value="TreeGrafter"/>
</dbReference>
<dbReference type="EMBL" id="VCAU01000029">
    <property type="protein sequence ID" value="KAF9890090.1"/>
    <property type="molecule type" value="Genomic_DNA"/>
</dbReference>
<proteinExistence type="predicted"/>
<keyword evidence="3" id="KW-0238">DNA-binding</keyword>
<reference evidence="8" key="1">
    <citation type="journal article" date="2019" name="Beilstein J. Org. Chem.">
        <title>Nanangenines: drimane sesquiterpenoids as the dominant metabolite cohort of a novel Australian fungus, Aspergillus nanangensis.</title>
        <authorList>
            <person name="Lacey H.J."/>
            <person name="Gilchrist C.L.M."/>
            <person name="Crombie A."/>
            <person name="Kalaitzis J.A."/>
            <person name="Vuong D."/>
            <person name="Rutledge P.J."/>
            <person name="Turner P."/>
            <person name="Pitt J.I."/>
            <person name="Lacey E."/>
            <person name="Chooi Y.H."/>
            <person name="Piggott A.M."/>
        </authorList>
    </citation>
    <scope>NUCLEOTIDE SEQUENCE</scope>
    <source>
        <strain evidence="8">MST-FP2251</strain>
    </source>
</reference>
<evidence type="ECO:0000313" key="8">
    <source>
        <dbReference type="EMBL" id="KAF9890090.1"/>
    </source>
</evidence>
<accession>A0AAD4CP22</accession>
<comment type="caution">
    <text evidence="8">The sequence shown here is derived from an EMBL/GenBank/DDBJ whole genome shotgun (WGS) entry which is preliminary data.</text>
</comment>
<keyword evidence="5" id="KW-0539">Nucleus</keyword>
<dbReference type="InterPro" id="IPR051711">
    <property type="entry name" value="Stress_Response_Reg"/>
</dbReference>
<dbReference type="PANTHER" id="PTHR47540">
    <property type="entry name" value="THIAMINE REPRESSIBLE GENES REGULATORY PROTEIN THI5"/>
    <property type="match status" value="1"/>
</dbReference>
<organism evidence="8 9">
    <name type="scientific">Aspergillus nanangensis</name>
    <dbReference type="NCBI Taxonomy" id="2582783"/>
    <lineage>
        <taxon>Eukaryota</taxon>
        <taxon>Fungi</taxon>
        <taxon>Dikarya</taxon>
        <taxon>Ascomycota</taxon>
        <taxon>Pezizomycotina</taxon>
        <taxon>Eurotiomycetes</taxon>
        <taxon>Eurotiomycetidae</taxon>
        <taxon>Eurotiales</taxon>
        <taxon>Aspergillaceae</taxon>
        <taxon>Aspergillus</taxon>
        <taxon>Aspergillus subgen. Circumdati</taxon>
    </lineage>
</organism>
<protein>
    <recommendedName>
        <fullName evidence="7">Xylanolytic transcriptional activator regulatory domain-containing protein</fullName>
    </recommendedName>
</protein>
<sequence length="660" mass="73333">MNPPQKRPRRLFAASAIDAIRIKSSVLAILHVARAPIRAMVTVAGFHRERGKYLKKLEAECSRLARDVQGTSPERQIQPAEEDHGPQSLTLEESNIINPLFDKTAGPADNPGLEPSFLGEASSAAFANRLLQCLDNTKPPPSSIFTHYHRSKTVSRIPNDSEYTLPERIQTKLLLNIAGRFIGADHHLYLRVSFMEELDAVYRKEVKPTVLWLSKLFALLALGEVYSNRRGPGDVVPGVRWYQQALDILQDTYEETSLMQVEVLVMLAWYSNTLGRVRSAHCYNGVAMRLALSLGMHRSSGTQAKLSAVERESRKRTWWVLYFFERMTASKLGQPITIRDEDIDVEMPSMDGLTAQEAEEFVDPAHLCASVRLAKIIGNILTGIYGLPNRVNGMCVQRVHSILNQLRDWDDTLPSQLKSKGVGSSRPVASLHVAYNQCIIQTTRPILLHLVKERLHLAREPRASRASKSSSLTLALAESCINAAKVSCRILEDLFISGAIAIFGYWEAQHIFSSALILMISAMIKPNVATSDSLQTLISILQFMKQEGNIPAANYCEEIRHIQDRIQRAMAESTVESSSLGNSDDIICTSVGDVHVAEAVPGALGTTSHTSGANLDSLTNPLIENFLDENRFDWPDALFAENGSFREFASELEEQFLSLA</sequence>
<dbReference type="Proteomes" id="UP001194746">
    <property type="component" value="Unassembled WGS sequence"/>
</dbReference>
<keyword evidence="4" id="KW-0804">Transcription</keyword>
<feature type="region of interest" description="Disordered" evidence="6">
    <location>
        <begin position="66"/>
        <end position="88"/>
    </location>
</feature>
<dbReference type="GO" id="GO:0043565">
    <property type="term" value="F:sequence-specific DNA binding"/>
    <property type="evidence" value="ECO:0007669"/>
    <property type="project" value="TreeGrafter"/>
</dbReference>
<dbReference type="InterPro" id="IPR007219">
    <property type="entry name" value="XnlR_reg_dom"/>
</dbReference>
<dbReference type="CDD" id="cd12148">
    <property type="entry name" value="fungal_TF_MHR"/>
    <property type="match status" value="1"/>
</dbReference>
<evidence type="ECO:0000256" key="6">
    <source>
        <dbReference type="SAM" id="MobiDB-lite"/>
    </source>
</evidence>
<keyword evidence="2" id="KW-0805">Transcription regulation</keyword>
<keyword evidence="9" id="KW-1185">Reference proteome</keyword>
<comment type="subcellular location">
    <subcellularLocation>
        <location evidence="1">Nucleus</location>
    </subcellularLocation>
</comment>